<dbReference type="InterPro" id="IPR010982">
    <property type="entry name" value="Lambda_DNA-bd_dom_sf"/>
</dbReference>
<sequence length="82" mass="9097">MVQKNADWHRADIVAALKKRGWSVRALSVASGLSPNTLKGALQFPYLKGEKIIADAIGVPPEVIWPTRYEERNFKPVLSASH</sequence>
<accession>A0AAW6Y2P9</accession>
<evidence type="ECO:0000259" key="5">
    <source>
        <dbReference type="Pfam" id="PF13693"/>
    </source>
</evidence>
<protein>
    <submittedName>
        <fullName evidence="6">Transcriptional regulator</fullName>
    </submittedName>
</protein>
<dbReference type="InterPro" id="IPR038722">
    <property type="entry name" value="Ner_HTH_dom"/>
</dbReference>
<keyword evidence="3" id="KW-0238">DNA-binding</keyword>
<dbReference type="SUPFAM" id="SSF47413">
    <property type="entry name" value="lambda repressor-like DNA-binding domains"/>
    <property type="match status" value="1"/>
</dbReference>
<evidence type="ECO:0000256" key="3">
    <source>
        <dbReference type="ARBA" id="ARBA00023125"/>
    </source>
</evidence>
<evidence type="ECO:0000256" key="2">
    <source>
        <dbReference type="ARBA" id="ARBA00023015"/>
    </source>
</evidence>
<dbReference type="Gene3D" id="1.10.260.40">
    <property type="entry name" value="lambda repressor-like DNA-binding domains"/>
    <property type="match status" value="1"/>
</dbReference>
<dbReference type="AlphaFoldDB" id="A0AAW6Y2P9"/>
<dbReference type="GO" id="GO:0003677">
    <property type="term" value="F:DNA binding"/>
    <property type="evidence" value="ECO:0007669"/>
    <property type="project" value="UniProtKB-KW"/>
</dbReference>
<proteinExistence type="inferred from homology"/>
<comment type="caution">
    <text evidence="6">The sequence shown here is derived from an EMBL/GenBank/DDBJ whole genome shotgun (WGS) entry which is preliminary data.</text>
</comment>
<comment type="similarity">
    <text evidence="1">Belongs to the ner transcriptional regulatory family.</text>
</comment>
<gene>
    <name evidence="6" type="ORF">QP451_01745</name>
</gene>
<evidence type="ECO:0000256" key="4">
    <source>
        <dbReference type="ARBA" id="ARBA00023163"/>
    </source>
</evidence>
<dbReference type="Proteomes" id="UP001236303">
    <property type="component" value="Unassembled WGS sequence"/>
</dbReference>
<organism evidence="6 7">
    <name type="scientific">Neisseria subflava</name>
    <dbReference type="NCBI Taxonomy" id="28449"/>
    <lineage>
        <taxon>Bacteria</taxon>
        <taxon>Pseudomonadati</taxon>
        <taxon>Pseudomonadota</taxon>
        <taxon>Betaproteobacteria</taxon>
        <taxon>Neisseriales</taxon>
        <taxon>Neisseriaceae</taxon>
        <taxon>Neisseria</taxon>
    </lineage>
</organism>
<feature type="domain" description="Ner winged helix-turn-helix DNA-binding" evidence="5">
    <location>
        <begin position="7"/>
        <end position="75"/>
    </location>
</feature>
<evidence type="ECO:0000313" key="7">
    <source>
        <dbReference type="Proteomes" id="UP001236303"/>
    </source>
</evidence>
<dbReference type="RefSeq" id="WP_039862369.1">
    <property type="nucleotide sequence ID" value="NZ_JAIMJJ010000011.1"/>
</dbReference>
<evidence type="ECO:0000313" key="6">
    <source>
        <dbReference type="EMBL" id="MDK7241767.1"/>
    </source>
</evidence>
<keyword evidence="4" id="KW-0804">Transcription</keyword>
<dbReference type="EMBL" id="JASOPA010000001">
    <property type="protein sequence ID" value="MDK7241767.1"/>
    <property type="molecule type" value="Genomic_DNA"/>
</dbReference>
<reference evidence="6" key="1">
    <citation type="submission" date="2023-05" db="EMBL/GenBank/DDBJ databases">
        <title>Cataloging the Phylogenetic Diversity of Human Bladder Bacteria.</title>
        <authorList>
            <person name="Du J."/>
        </authorList>
    </citation>
    <scope>NUCLEOTIDE SEQUENCE</scope>
    <source>
        <strain evidence="6">UMB1050</strain>
    </source>
</reference>
<keyword evidence="2" id="KW-0805">Transcription regulation</keyword>
<dbReference type="Pfam" id="PF13693">
    <property type="entry name" value="HTH_35"/>
    <property type="match status" value="1"/>
</dbReference>
<name>A0AAW6Y2P9_NEISU</name>
<evidence type="ECO:0000256" key="1">
    <source>
        <dbReference type="ARBA" id="ARBA00006157"/>
    </source>
</evidence>